<dbReference type="InterPro" id="IPR018961">
    <property type="entry name" value="DnaJ_homolog_subfam-C_membr-28"/>
</dbReference>
<evidence type="ECO:0000313" key="3">
    <source>
        <dbReference type="EMBL" id="KIH89956.1"/>
    </source>
</evidence>
<dbReference type="RefSeq" id="XP_040617966.1">
    <property type="nucleotide sequence ID" value="XM_040758780.1"/>
</dbReference>
<proteinExistence type="predicted"/>
<feature type="compositionally biased region" description="Low complexity" evidence="1">
    <location>
        <begin position="424"/>
        <end position="435"/>
    </location>
</feature>
<dbReference type="GeneID" id="63673701"/>
<dbReference type="VEuPathDB" id="FungiDB:SPBR_00461"/>
<name>A0A0C2ILJ0_9PEZI</name>
<keyword evidence="4" id="KW-1185">Reference proteome</keyword>
<feature type="region of interest" description="Disordered" evidence="1">
    <location>
        <begin position="19"/>
        <end position="65"/>
    </location>
</feature>
<sequence>MSTPRFVCQHCVRAALLRPARPLRPPRPPMTGQARPYSTTNSPKQPLSQTAEKKESSAMSRRLEEATEDALLTGGRAGRRAVEEAGFSEELKNRLFDKIADAEFRTEHSRTIAAAGLDAQTLGSASRTGAGTRGLAAAQHWTGDEAPEDTILRMLDDARKPLPPSLRGKPSIPNPVVVDLRLRRPPSQTPGQRAANARDKATVYAGMGMGDKTRAKDQQNENGSVDADADEKQRAAFRKELRERFGAGAGAANMPNTFTGLAALANERIEDAIARGQFRDIPRGTNVARDARADNPFIDTTEYIMNKMIQRQEIVPPWIEKQQELVRSARSFRMQLRTDWRRHAARSLASRGGSLQDQMAAAERYAAAEQVHNPRRRDVDKMAVATNHTDDAVMAQAGKGAEPATATNAANTAIAEAEAEAEAEATPTPTPADATVGDLTRPLRDPQWEAAERAYMELAIRDLNALTRSYNLMAPELAKKPYFSLDRELLACFADVAPTLAETIRERAARPPTPNPDATSETMGRRVLERFVGEGSTGSVRVYDNKKPHYGLKEMWRDLWKKEKTA</sequence>
<dbReference type="Proteomes" id="UP000031575">
    <property type="component" value="Unassembled WGS sequence"/>
</dbReference>
<feature type="compositionally biased region" description="Basic and acidic residues" evidence="1">
    <location>
        <begin position="51"/>
        <end position="65"/>
    </location>
</feature>
<dbReference type="EMBL" id="AWTV01000008">
    <property type="protein sequence ID" value="KIH89956.1"/>
    <property type="molecule type" value="Genomic_DNA"/>
</dbReference>
<dbReference type="OrthoDB" id="1922282at2759"/>
<feature type="domain" description="DnaJ homologue subfamily C member 28 conserved" evidence="2">
    <location>
        <begin position="264"/>
        <end position="333"/>
    </location>
</feature>
<dbReference type="HOGENOM" id="CLU_019422_1_1_1"/>
<accession>A0A0C2ILJ0</accession>
<feature type="region of interest" description="Disordered" evidence="1">
    <location>
        <begin position="417"/>
        <end position="440"/>
    </location>
</feature>
<organism evidence="3 4">
    <name type="scientific">Sporothrix brasiliensis 5110</name>
    <dbReference type="NCBI Taxonomy" id="1398154"/>
    <lineage>
        <taxon>Eukaryota</taxon>
        <taxon>Fungi</taxon>
        <taxon>Dikarya</taxon>
        <taxon>Ascomycota</taxon>
        <taxon>Pezizomycotina</taxon>
        <taxon>Sordariomycetes</taxon>
        <taxon>Sordariomycetidae</taxon>
        <taxon>Ophiostomatales</taxon>
        <taxon>Ophiostomataceae</taxon>
        <taxon>Sporothrix</taxon>
    </lineage>
</organism>
<evidence type="ECO:0000313" key="4">
    <source>
        <dbReference type="Proteomes" id="UP000031575"/>
    </source>
</evidence>
<dbReference type="AlphaFoldDB" id="A0A0C2ILJ0"/>
<dbReference type="PANTHER" id="PTHR39394:SF1">
    <property type="entry name" value="DNAJ HOMOLOGUE SUBFAMILY C MEMBER 28 CONSERVED DOMAIN-CONTAINING PROTEIN"/>
    <property type="match status" value="1"/>
</dbReference>
<evidence type="ECO:0000256" key="1">
    <source>
        <dbReference type="SAM" id="MobiDB-lite"/>
    </source>
</evidence>
<reference evidence="3 4" key="1">
    <citation type="journal article" date="2014" name="BMC Genomics">
        <title>Comparative genomics of the major fungal agents of human and animal Sporotrichosis: Sporothrix schenckii and Sporothrix brasiliensis.</title>
        <authorList>
            <person name="Teixeira M.M."/>
            <person name="de Almeida L.G."/>
            <person name="Kubitschek-Barreira P."/>
            <person name="Alves F.L."/>
            <person name="Kioshima E.S."/>
            <person name="Abadio A.K."/>
            <person name="Fernandes L."/>
            <person name="Derengowski L.S."/>
            <person name="Ferreira K.S."/>
            <person name="Souza R.C."/>
            <person name="Ruiz J.C."/>
            <person name="de Andrade N.C."/>
            <person name="Paes H.C."/>
            <person name="Nicola A.M."/>
            <person name="Albuquerque P."/>
            <person name="Gerber A.L."/>
            <person name="Martins V.P."/>
            <person name="Peconick L.D."/>
            <person name="Neto A.V."/>
            <person name="Chaucanez C.B."/>
            <person name="Silva P.A."/>
            <person name="Cunha O.L."/>
            <person name="de Oliveira F.F."/>
            <person name="dos Santos T.C."/>
            <person name="Barros A.L."/>
            <person name="Soares M.A."/>
            <person name="de Oliveira L.M."/>
            <person name="Marini M.M."/>
            <person name="Villalobos-Duno H."/>
            <person name="Cunha M.M."/>
            <person name="de Hoog S."/>
            <person name="da Silveira J.F."/>
            <person name="Henrissat B."/>
            <person name="Nino-Vega G.A."/>
            <person name="Cisalpino P.S."/>
            <person name="Mora-Montes H.M."/>
            <person name="Almeida S.R."/>
            <person name="Stajich J.E."/>
            <person name="Lopes-Bezerra L.M."/>
            <person name="Vasconcelos A.T."/>
            <person name="Felipe M.S."/>
        </authorList>
    </citation>
    <scope>NUCLEOTIDE SEQUENCE [LARGE SCALE GENOMIC DNA]</scope>
    <source>
        <strain evidence="3 4">5110</strain>
    </source>
</reference>
<protein>
    <recommendedName>
        <fullName evidence="2">DnaJ homologue subfamily C member 28 conserved domain-containing protein</fullName>
    </recommendedName>
</protein>
<feature type="compositionally biased region" description="Polar residues" evidence="1">
    <location>
        <begin position="36"/>
        <end position="50"/>
    </location>
</feature>
<evidence type="ECO:0000259" key="2">
    <source>
        <dbReference type="Pfam" id="PF09350"/>
    </source>
</evidence>
<dbReference type="PANTHER" id="PTHR39394">
    <property type="entry name" value="YALI0E31793P"/>
    <property type="match status" value="1"/>
</dbReference>
<gene>
    <name evidence="3" type="ORF">SPBR_00461</name>
</gene>
<dbReference type="Pfam" id="PF09350">
    <property type="entry name" value="DJC28_CD"/>
    <property type="match status" value="1"/>
</dbReference>
<comment type="caution">
    <text evidence="3">The sequence shown here is derived from an EMBL/GenBank/DDBJ whole genome shotgun (WGS) entry which is preliminary data.</text>
</comment>